<evidence type="ECO:0000256" key="1">
    <source>
        <dbReference type="SAM" id="Phobius"/>
    </source>
</evidence>
<dbReference type="PANTHER" id="PTHR37464">
    <property type="entry name" value="BLL2463 PROTEIN"/>
    <property type="match status" value="1"/>
</dbReference>
<evidence type="ECO:0000313" key="2">
    <source>
        <dbReference type="EMBL" id="UNY98133.1"/>
    </source>
</evidence>
<evidence type="ECO:0000313" key="3">
    <source>
        <dbReference type="Proteomes" id="UP000829476"/>
    </source>
</evidence>
<gene>
    <name evidence="2" type="ORF">MQE36_13690</name>
</gene>
<protein>
    <recommendedName>
        <fullName evidence="4">Aerotolerance regulator N-terminal domain-containing protein</fullName>
    </recommendedName>
</protein>
<accession>A0ABY3YLU5</accession>
<sequence length="578" mass="65554">MSALACIVIAFAQPYIARRDIQSKLTETIVYLDNSFSMQAKGANGPLMQRAIKELIDNISLKSSISVLTNNDSYKSLGPSYLQETLLNITYTDKQYSFDEVVLKAKGMFSNDSTSVKNLIYISDFQLRNSTETFNIDKKINVRAVKLTPESINNISIDSICFKDHASGTRMLSVRLSKEGNVNDNIPVSLLGEDNKLLAKTSVTFNSSNIAEALFNAANLEGVNGMISIADNGLLYDNQFFFSINRPEKINVLVISNTDDQFLKKIYTDDEFNYTSYPLNQLDYSRLNNNNLIVLNEVAPSQPLVNTLDNLKNSGISILVIPELSDRINTAYYKKITNVSFDSIARGSKKLTSINFDHPLLYEVFENRVSNFQYPEVNQYYRTSGDFSTILGFENNDPFLISNGTNYSFTASLNSNNSNFKNSPIIVPVLYNMGKRSLSLPTLYYTTEANEDIDLNISLDQDETVTIRNEEFNFIPIQQNYGEKVRVNTSNTVTKAGHYGVYVREQLLQHLSFNHNRKESNLQYLDINQLNNISVSESIPSLFEELKSENKVKELWKWFVIFALIFLIAETLILKYLK</sequence>
<feature type="transmembrane region" description="Helical" evidence="1">
    <location>
        <begin position="555"/>
        <end position="577"/>
    </location>
</feature>
<organism evidence="2 3">
    <name type="scientific">Zhouia spongiae</name>
    <dbReference type="NCBI Taxonomy" id="2202721"/>
    <lineage>
        <taxon>Bacteria</taxon>
        <taxon>Pseudomonadati</taxon>
        <taxon>Bacteroidota</taxon>
        <taxon>Flavobacteriia</taxon>
        <taxon>Flavobacteriales</taxon>
        <taxon>Flavobacteriaceae</taxon>
        <taxon>Zhouia</taxon>
    </lineage>
</organism>
<name>A0ABY3YLU5_9FLAO</name>
<keyword evidence="1" id="KW-0812">Transmembrane</keyword>
<keyword evidence="3" id="KW-1185">Reference proteome</keyword>
<proteinExistence type="predicted"/>
<keyword evidence="1" id="KW-1133">Transmembrane helix</keyword>
<dbReference type="PANTHER" id="PTHR37464:SF1">
    <property type="entry name" value="BLL2463 PROTEIN"/>
    <property type="match status" value="1"/>
</dbReference>
<dbReference type="Proteomes" id="UP000829476">
    <property type="component" value="Chromosome"/>
</dbReference>
<evidence type="ECO:0008006" key="4">
    <source>
        <dbReference type="Google" id="ProtNLM"/>
    </source>
</evidence>
<dbReference type="EMBL" id="CP094326">
    <property type="protein sequence ID" value="UNY98133.1"/>
    <property type="molecule type" value="Genomic_DNA"/>
</dbReference>
<reference evidence="2 3" key="1">
    <citation type="journal article" date="2018" name="Int. J. Syst. Evol. Microbiol.">
        <title>Zhouia spongiae sp. nov., isolated from a marine sponge.</title>
        <authorList>
            <person name="Zhuang L."/>
            <person name="Lin B."/>
            <person name="Qin F."/>
            <person name="Luo L."/>
        </authorList>
    </citation>
    <scope>NUCLEOTIDE SEQUENCE [LARGE SCALE GENOMIC DNA]</scope>
    <source>
        <strain evidence="2 3">HN-Y44</strain>
    </source>
</reference>
<keyword evidence="1" id="KW-0472">Membrane</keyword>